<feature type="transmembrane region" description="Helical" evidence="5">
    <location>
        <begin position="34"/>
        <end position="59"/>
    </location>
</feature>
<dbReference type="GO" id="GO:0016020">
    <property type="term" value="C:membrane"/>
    <property type="evidence" value="ECO:0007669"/>
    <property type="project" value="UniProtKB-SubCell"/>
</dbReference>
<dbReference type="EMBL" id="CYZV01000004">
    <property type="protein sequence ID" value="CUN68653.1"/>
    <property type="molecule type" value="Genomic_DNA"/>
</dbReference>
<evidence type="ECO:0000313" key="8">
    <source>
        <dbReference type="Proteomes" id="UP000095558"/>
    </source>
</evidence>
<dbReference type="Pfam" id="PF01061">
    <property type="entry name" value="ABC2_membrane"/>
    <property type="match status" value="1"/>
</dbReference>
<dbReference type="Proteomes" id="UP000095558">
    <property type="component" value="Unassembled WGS sequence"/>
</dbReference>
<dbReference type="OrthoDB" id="138672at2"/>
<feature type="transmembrane region" description="Helical" evidence="5">
    <location>
        <begin position="403"/>
        <end position="425"/>
    </location>
</feature>
<evidence type="ECO:0000256" key="3">
    <source>
        <dbReference type="ARBA" id="ARBA00022989"/>
    </source>
</evidence>
<name>A0A173YYX0_9CLOT</name>
<reference evidence="7 8" key="1">
    <citation type="submission" date="2015-09" db="EMBL/GenBank/DDBJ databases">
        <authorList>
            <consortium name="Pathogen Informatics"/>
        </authorList>
    </citation>
    <scope>NUCLEOTIDE SEQUENCE [LARGE SCALE GENOMIC DNA]</scope>
    <source>
        <strain evidence="7 8">2789STDY5834855</strain>
    </source>
</reference>
<evidence type="ECO:0000256" key="4">
    <source>
        <dbReference type="ARBA" id="ARBA00023136"/>
    </source>
</evidence>
<keyword evidence="4 5" id="KW-0472">Membrane</keyword>
<feature type="transmembrane region" description="Helical" evidence="5">
    <location>
        <begin position="120"/>
        <end position="145"/>
    </location>
</feature>
<feature type="transmembrane region" description="Helical" evidence="5">
    <location>
        <begin position="506"/>
        <end position="527"/>
    </location>
</feature>
<dbReference type="GO" id="GO:0140359">
    <property type="term" value="F:ABC-type transporter activity"/>
    <property type="evidence" value="ECO:0007669"/>
    <property type="project" value="InterPro"/>
</dbReference>
<keyword evidence="2 5" id="KW-0812">Transmembrane</keyword>
<dbReference type="AlphaFoldDB" id="A0A173YYX0"/>
<comment type="subcellular location">
    <subcellularLocation>
        <location evidence="1">Membrane</location>
        <topology evidence="1">Multi-pass membrane protein</topology>
    </subcellularLocation>
</comment>
<accession>A0A173YYX0</accession>
<proteinExistence type="predicted"/>
<feature type="transmembrane region" description="Helical" evidence="5">
    <location>
        <begin position="151"/>
        <end position="179"/>
    </location>
</feature>
<protein>
    <submittedName>
        <fullName evidence="7">Putative permease</fullName>
    </submittedName>
</protein>
<evidence type="ECO:0000256" key="1">
    <source>
        <dbReference type="ARBA" id="ARBA00004141"/>
    </source>
</evidence>
<evidence type="ECO:0000259" key="6">
    <source>
        <dbReference type="Pfam" id="PF01061"/>
    </source>
</evidence>
<feature type="domain" description="ABC-2 type transporter transmembrane" evidence="6">
    <location>
        <begin position="300"/>
        <end position="462"/>
    </location>
</feature>
<gene>
    <name evidence="7" type="ORF">ERS852470_00478</name>
</gene>
<organism evidence="7 8">
    <name type="scientific">Clostridium disporicum</name>
    <dbReference type="NCBI Taxonomy" id="84024"/>
    <lineage>
        <taxon>Bacteria</taxon>
        <taxon>Bacillati</taxon>
        <taxon>Bacillota</taxon>
        <taxon>Clostridia</taxon>
        <taxon>Eubacteriales</taxon>
        <taxon>Clostridiaceae</taxon>
        <taxon>Clostridium</taxon>
    </lineage>
</organism>
<sequence length="538" mass="59629">MSNLFILLKNSFINSTGINSLSKGVSTSNEKKKLLITTATLLLIAAVICFMSTTYSIALATVLKPMGYLDLILIVAVLFSCILSFITSIYKAQGTLFSSKDYDLLMALPIRNSTILTSKILSLMSINYIGTALVIVPASIVYFIYNGSLSWIFFIILIIGLIFIPMIPIISASIIAVAITFVSSRFKHKNIVTTVVGMIAFLLIMILSMNMQNYINEFIANSDSIVKGLYSIYLPAMYLKEALVNYDIFALIKFILISIVPFLIFILVFSKTFKFINGKLSESYKKANYKVSKLEASSVIKSLITQELRRYFATPIYVMNTAFGMVLLVAASIATLFVSKETLVEFLGYPEIANMIPVAILVFLVFTIGLSCTTNSSISLEGNRLWILKSLPIEPNDIFKGKIITNLIITIPASIIANVFFYIGLKFDIKYLIFNLVISIVFAIVSAILGIIINLYFPKMEWTNPTTVVKQSASVMITILGILILILVVVAVSVVLVKVFNITNMMIILSSVLIIFLIALFVSIKVLNNIGNEKFSRL</sequence>
<feature type="transmembrane region" description="Helical" evidence="5">
    <location>
        <begin position="191"/>
        <end position="209"/>
    </location>
</feature>
<evidence type="ECO:0000256" key="5">
    <source>
        <dbReference type="SAM" id="Phobius"/>
    </source>
</evidence>
<feature type="transmembrane region" description="Helical" evidence="5">
    <location>
        <begin position="431"/>
        <end position="457"/>
    </location>
</feature>
<feature type="transmembrane region" description="Helical" evidence="5">
    <location>
        <begin position="316"/>
        <end position="338"/>
    </location>
</feature>
<evidence type="ECO:0000256" key="2">
    <source>
        <dbReference type="ARBA" id="ARBA00022692"/>
    </source>
</evidence>
<feature type="transmembrane region" description="Helical" evidence="5">
    <location>
        <begin position="358"/>
        <end position="382"/>
    </location>
</feature>
<evidence type="ECO:0000313" key="7">
    <source>
        <dbReference type="EMBL" id="CUN68653.1"/>
    </source>
</evidence>
<feature type="transmembrane region" description="Helical" evidence="5">
    <location>
        <begin position="477"/>
        <end position="500"/>
    </location>
</feature>
<dbReference type="InterPro" id="IPR013525">
    <property type="entry name" value="ABC2_TM"/>
</dbReference>
<dbReference type="RefSeq" id="WP_055275237.1">
    <property type="nucleotide sequence ID" value="NZ_CYZV01000004.1"/>
</dbReference>
<feature type="transmembrane region" description="Helical" evidence="5">
    <location>
        <begin position="71"/>
        <end position="90"/>
    </location>
</feature>
<keyword evidence="3 5" id="KW-1133">Transmembrane helix</keyword>
<feature type="transmembrane region" description="Helical" evidence="5">
    <location>
        <begin position="248"/>
        <end position="269"/>
    </location>
</feature>